<protein>
    <submittedName>
        <fullName evidence="2">Magnesium chelatase accessory protein</fullName>
    </submittedName>
</protein>
<evidence type="ECO:0000313" key="2">
    <source>
        <dbReference type="EMBL" id="SEM96813.1"/>
    </source>
</evidence>
<dbReference type="AlphaFoldDB" id="A0A1H8CNU8"/>
<reference evidence="2 3" key="1">
    <citation type="submission" date="2016-10" db="EMBL/GenBank/DDBJ databases">
        <authorList>
            <person name="de Groot N.N."/>
        </authorList>
    </citation>
    <scope>NUCLEOTIDE SEQUENCE [LARGE SCALE GENOMIC DNA]</scope>
    <source>
        <strain evidence="2 3">DSM 16213</strain>
    </source>
</reference>
<dbReference type="NCBIfam" id="TIGR03056">
    <property type="entry name" value="bchO_mg_che_rel"/>
    <property type="match status" value="1"/>
</dbReference>
<dbReference type="SUPFAM" id="SSF53474">
    <property type="entry name" value="alpha/beta-Hydrolases"/>
    <property type="match status" value="1"/>
</dbReference>
<dbReference type="InterPro" id="IPR017497">
    <property type="entry name" value="BchO"/>
</dbReference>
<dbReference type="PANTHER" id="PTHR43689:SF8">
    <property type="entry name" value="ALPHA_BETA-HYDROLASES SUPERFAMILY PROTEIN"/>
    <property type="match status" value="1"/>
</dbReference>
<evidence type="ECO:0000259" key="1">
    <source>
        <dbReference type="Pfam" id="PF00561"/>
    </source>
</evidence>
<dbReference type="EMBL" id="FOCI01000007">
    <property type="protein sequence ID" value="SEM96813.1"/>
    <property type="molecule type" value="Genomic_DNA"/>
</dbReference>
<evidence type="ECO:0000313" key="3">
    <source>
        <dbReference type="Proteomes" id="UP000199585"/>
    </source>
</evidence>
<dbReference type="PRINTS" id="PR00111">
    <property type="entry name" value="ABHYDROLASE"/>
</dbReference>
<name>A0A1H8CNU8_9RHOB</name>
<gene>
    <name evidence="2" type="ORF">SAMN04488003_10756</name>
</gene>
<dbReference type="Gene3D" id="3.40.50.1820">
    <property type="entry name" value="alpha/beta hydrolase"/>
    <property type="match status" value="1"/>
</dbReference>
<dbReference type="RefSeq" id="WP_089900904.1">
    <property type="nucleotide sequence ID" value="NZ_FOCI01000007.1"/>
</dbReference>
<feature type="domain" description="AB hydrolase-1" evidence="1">
    <location>
        <begin position="34"/>
        <end position="267"/>
    </location>
</feature>
<dbReference type="Pfam" id="PF00561">
    <property type="entry name" value="Abhydrolase_1"/>
    <property type="match status" value="1"/>
</dbReference>
<dbReference type="InterPro" id="IPR000073">
    <property type="entry name" value="AB_hydrolase_1"/>
</dbReference>
<proteinExistence type="predicted"/>
<dbReference type="OrthoDB" id="9804723at2"/>
<sequence>MKWPPPADWPMRDASRHIMCKPHRWHVQDAGDGPLILLLHGAGGATHSWRGLFPLLTPDHRVIAVDQPGQGFTRAGTRGRRSLADTATDLIALCRQEGWVPDLIVGHSAGAALALQMARAGLSPRHGVVGINAALAPFGGAAGLLFPLMARAMAAAPLTARLFAATTTAQRIDRLLSGTGSVVPPEGRRDYLALASDTDHVDGTLSMMAQWALDDLADHLSEVAVPVLLLTASNDRAVPPATSIAAANRMPQGHHRDIGPLGHLAHEMDPTLLASLIRERLIA</sequence>
<organism evidence="2 3">
    <name type="scientific">Loktanella fryxellensis</name>
    <dbReference type="NCBI Taxonomy" id="245187"/>
    <lineage>
        <taxon>Bacteria</taxon>
        <taxon>Pseudomonadati</taxon>
        <taxon>Pseudomonadota</taxon>
        <taxon>Alphaproteobacteria</taxon>
        <taxon>Rhodobacterales</taxon>
        <taxon>Roseobacteraceae</taxon>
        <taxon>Loktanella</taxon>
    </lineage>
</organism>
<dbReference type="PANTHER" id="PTHR43689">
    <property type="entry name" value="HYDROLASE"/>
    <property type="match status" value="1"/>
</dbReference>
<dbReference type="Proteomes" id="UP000199585">
    <property type="component" value="Unassembled WGS sequence"/>
</dbReference>
<dbReference type="STRING" id="245187.SAMN04488003_10756"/>
<accession>A0A1H8CNU8</accession>
<dbReference type="InterPro" id="IPR029058">
    <property type="entry name" value="AB_hydrolase_fold"/>
</dbReference>
<keyword evidence="3" id="KW-1185">Reference proteome</keyword>